<dbReference type="EMBL" id="SJZI01000006">
    <property type="protein sequence ID" value="TCJ18235.1"/>
    <property type="molecule type" value="Genomic_DNA"/>
</dbReference>
<feature type="transmembrane region" description="Helical" evidence="1">
    <location>
        <begin position="143"/>
        <end position="168"/>
    </location>
</feature>
<dbReference type="PANTHER" id="PTHR36394">
    <property type="entry name" value="OS01G0277700 PROTEIN"/>
    <property type="match status" value="1"/>
</dbReference>
<keyword evidence="3" id="KW-1185">Reference proteome</keyword>
<protein>
    <recommendedName>
        <fullName evidence="4">Urease accessory protein UreH-like transmembrane domain-containing protein</fullName>
    </recommendedName>
</protein>
<feature type="transmembrane region" description="Helical" evidence="1">
    <location>
        <begin position="41"/>
        <end position="63"/>
    </location>
</feature>
<dbReference type="RefSeq" id="WP_131447150.1">
    <property type="nucleotide sequence ID" value="NZ_SJZI01000006.1"/>
</dbReference>
<accession>A0A4R1BLC7</accession>
<feature type="transmembrane region" description="Helical" evidence="1">
    <location>
        <begin position="75"/>
        <end position="94"/>
    </location>
</feature>
<name>A0A4R1BLC7_9BACT</name>
<dbReference type="PANTHER" id="PTHR36394:SF1">
    <property type="entry name" value="OS01G0277700 PROTEIN"/>
    <property type="match status" value="1"/>
</dbReference>
<organism evidence="2 3">
    <name type="scientific">Flaviaesturariibacter flavus</name>
    <dbReference type="NCBI Taxonomy" id="2502780"/>
    <lineage>
        <taxon>Bacteria</taxon>
        <taxon>Pseudomonadati</taxon>
        <taxon>Bacteroidota</taxon>
        <taxon>Chitinophagia</taxon>
        <taxon>Chitinophagales</taxon>
        <taxon>Chitinophagaceae</taxon>
        <taxon>Flaviaestuariibacter</taxon>
    </lineage>
</organism>
<reference evidence="2 3" key="1">
    <citation type="submission" date="2019-03" db="EMBL/GenBank/DDBJ databases">
        <authorList>
            <person name="Kim M.K.M."/>
        </authorList>
    </citation>
    <scope>NUCLEOTIDE SEQUENCE [LARGE SCALE GENOMIC DNA]</scope>
    <source>
        <strain evidence="2 3">17J68-12</strain>
    </source>
</reference>
<sequence>MFTVVAGTILLAFVHALIPNHWLPLVAVARAEGWKRREVTGITILAAMAHVLGTVGLGFVLGLIGKELQEEYGRVIYVVASVLLIVFGLIYYTVNLPHHHHHSEKDVAGYKRSRGKWILIFIVMMFLSPCLEVESLFLSAGAYGMGFVTFLSLLYAVVSVSGILLLVTLGHRGVKLLSAHFIEHNEKRISGIVLILVGILTFFLH</sequence>
<dbReference type="OrthoDB" id="9782403at2"/>
<dbReference type="Proteomes" id="UP000295334">
    <property type="component" value="Unassembled WGS sequence"/>
</dbReference>
<proteinExistence type="predicted"/>
<comment type="caution">
    <text evidence="2">The sequence shown here is derived from an EMBL/GenBank/DDBJ whole genome shotgun (WGS) entry which is preliminary data.</text>
</comment>
<evidence type="ECO:0000313" key="3">
    <source>
        <dbReference type="Proteomes" id="UP000295334"/>
    </source>
</evidence>
<feature type="transmembrane region" description="Helical" evidence="1">
    <location>
        <begin position="188"/>
        <end position="204"/>
    </location>
</feature>
<keyword evidence="1" id="KW-0812">Transmembrane</keyword>
<evidence type="ECO:0000313" key="2">
    <source>
        <dbReference type="EMBL" id="TCJ18235.1"/>
    </source>
</evidence>
<gene>
    <name evidence="2" type="ORF">EPD60_04140</name>
</gene>
<evidence type="ECO:0000256" key="1">
    <source>
        <dbReference type="SAM" id="Phobius"/>
    </source>
</evidence>
<keyword evidence="1" id="KW-0472">Membrane</keyword>
<keyword evidence="1" id="KW-1133">Transmembrane helix</keyword>
<evidence type="ECO:0008006" key="4">
    <source>
        <dbReference type="Google" id="ProtNLM"/>
    </source>
</evidence>
<dbReference type="AlphaFoldDB" id="A0A4R1BLC7"/>
<feature type="transmembrane region" description="Helical" evidence="1">
    <location>
        <begin position="114"/>
        <end position="131"/>
    </location>
</feature>